<keyword evidence="2" id="KW-1185">Reference proteome</keyword>
<sequence>MEADLLDEYKDILSRYGYDENDFELTEKDETDYTQDPYFTVGKVSIRCKSTDITKTYNTGHSSIWPTDFEDDLRVGYFKDTFKA</sequence>
<comment type="caution">
    <text evidence="1">The sequence shown here is derived from an EMBL/GenBank/DDBJ whole genome shotgun (WGS) entry which is preliminary data.</text>
</comment>
<accession>A0ABS8WZM9</accession>
<dbReference type="Proteomes" id="UP001320170">
    <property type="component" value="Unassembled WGS sequence"/>
</dbReference>
<evidence type="ECO:0000313" key="1">
    <source>
        <dbReference type="EMBL" id="MCE3530981.1"/>
    </source>
</evidence>
<proteinExistence type="predicted"/>
<evidence type="ECO:0000313" key="2">
    <source>
        <dbReference type="Proteomes" id="UP001320170"/>
    </source>
</evidence>
<organism evidence="1 2">
    <name type="scientific">Legionella resiliens</name>
    <dbReference type="NCBI Taxonomy" id="2905958"/>
    <lineage>
        <taxon>Bacteria</taxon>
        <taxon>Pseudomonadati</taxon>
        <taxon>Pseudomonadota</taxon>
        <taxon>Gammaproteobacteria</taxon>
        <taxon>Legionellales</taxon>
        <taxon>Legionellaceae</taxon>
        <taxon>Legionella</taxon>
    </lineage>
</organism>
<dbReference type="RefSeq" id="WP_182350923.1">
    <property type="nucleotide sequence ID" value="NZ_JAJSPM010000001.1"/>
</dbReference>
<dbReference type="EMBL" id="JAJTND010000001">
    <property type="protein sequence ID" value="MCE3530981.1"/>
    <property type="molecule type" value="Genomic_DNA"/>
</dbReference>
<reference evidence="1 2" key="1">
    <citation type="journal article" date="2024" name="Pathogens">
        <title>Characterization of a Novel Species of Legionella Isolated from a Healthcare Facility: Legionella resiliens sp. nov.</title>
        <authorList>
            <person name="Cristino S."/>
            <person name="Pascale M.R."/>
            <person name="Marino F."/>
            <person name="Derelitto C."/>
            <person name="Salaris S."/>
            <person name="Orsini M."/>
            <person name="Squarzoni S."/>
            <person name="Grottola A."/>
            <person name="Girolamini L."/>
        </authorList>
    </citation>
    <scope>NUCLEOTIDE SEQUENCE [LARGE SCALE GENOMIC DNA]</scope>
    <source>
        <strain evidence="1 2">8cVS16</strain>
    </source>
</reference>
<gene>
    <name evidence="1" type="ORF">LXO92_01150</name>
</gene>
<name>A0ABS8WZM9_9GAMM</name>
<protein>
    <submittedName>
        <fullName evidence="1">Uncharacterized protein</fullName>
    </submittedName>
</protein>